<evidence type="ECO:0000313" key="6">
    <source>
        <dbReference type="Proteomes" id="UP000682811"/>
    </source>
</evidence>
<dbReference type="PROSITE" id="PS00041">
    <property type="entry name" value="HTH_ARAC_FAMILY_1"/>
    <property type="match status" value="1"/>
</dbReference>
<organism evidence="5 6">
    <name type="scientific">Paenibacillus azoreducens</name>
    <dbReference type="NCBI Taxonomy" id="116718"/>
    <lineage>
        <taxon>Bacteria</taxon>
        <taxon>Bacillati</taxon>
        <taxon>Bacillota</taxon>
        <taxon>Bacilli</taxon>
        <taxon>Bacillales</taxon>
        <taxon>Paenibacillaceae</taxon>
        <taxon>Paenibacillus</taxon>
    </lineage>
</organism>
<dbReference type="InterPro" id="IPR009057">
    <property type="entry name" value="Homeodomain-like_sf"/>
</dbReference>
<dbReference type="EMBL" id="BORT01000003">
    <property type="protein sequence ID" value="GIO46252.1"/>
    <property type="molecule type" value="Genomic_DNA"/>
</dbReference>
<reference evidence="5 6" key="1">
    <citation type="submission" date="2021-03" db="EMBL/GenBank/DDBJ databases">
        <title>Antimicrobial resistance genes in bacteria isolated from Japanese honey, and their potential for conferring macrolide and lincosamide resistance in the American foulbrood pathogen Paenibacillus larvae.</title>
        <authorList>
            <person name="Okamoto M."/>
            <person name="Kumagai M."/>
            <person name="Kanamori H."/>
            <person name="Takamatsu D."/>
        </authorList>
    </citation>
    <scope>NUCLEOTIDE SEQUENCE [LARGE SCALE GENOMIC DNA]</scope>
    <source>
        <strain evidence="5 6">J34TS1</strain>
    </source>
</reference>
<dbReference type="GO" id="GO:0003700">
    <property type="term" value="F:DNA-binding transcription factor activity"/>
    <property type="evidence" value="ECO:0007669"/>
    <property type="project" value="InterPro"/>
</dbReference>
<sequence>MNFNQLFFHIHYCNGRKYKEPLKPFRKITRTLPHHELIWVTEGAGRIKIGKRIYPIQKGMLYYIGRGMLHQIEPDSDKPSGFLTVHFSFAHVGLNDGIWAVEDDEEMLPLHPAYELRDAYPVQDLFQKLVDSWNVKLPGYEFTSKTLLQQLLIAIFQNIKKQSQNYATSLKVEKIIGYMHEHINDKVTLTDLSQLVQLTPAYLSRMFKETTGYSVIGYFNKIKMDKAKELLIEGDKKVKEVAQALGYADEFYFSRIFKKTEGMSPSEYYSKNVHGV</sequence>
<name>A0A919YD16_9BACL</name>
<dbReference type="Gene3D" id="2.60.120.10">
    <property type="entry name" value="Jelly Rolls"/>
    <property type="match status" value="1"/>
</dbReference>
<dbReference type="SUPFAM" id="SSF46689">
    <property type="entry name" value="Homeodomain-like"/>
    <property type="match status" value="2"/>
</dbReference>
<dbReference type="PRINTS" id="PR00032">
    <property type="entry name" value="HTHARAC"/>
</dbReference>
<dbReference type="PANTHER" id="PTHR43280:SF2">
    <property type="entry name" value="HTH-TYPE TRANSCRIPTIONAL REGULATOR EXSA"/>
    <property type="match status" value="1"/>
</dbReference>
<dbReference type="AlphaFoldDB" id="A0A919YD16"/>
<dbReference type="InterPro" id="IPR018060">
    <property type="entry name" value="HTH_AraC"/>
</dbReference>
<evidence type="ECO:0000256" key="3">
    <source>
        <dbReference type="ARBA" id="ARBA00023163"/>
    </source>
</evidence>
<dbReference type="InterPro" id="IPR003313">
    <property type="entry name" value="AraC-bd"/>
</dbReference>
<protein>
    <submittedName>
        <fullName evidence="5">AraC family transcriptional regulator</fullName>
    </submittedName>
</protein>
<dbReference type="PANTHER" id="PTHR43280">
    <property type="entry name" value="ARAC-FAMILY TRANSCRIPTIONAL REGULATOR"/>
    <property type="match status" value="1"/>
</dbReference>
<comment type="caution">
    <text evidence="5">The sequence shown here is derived from an EMBL/GenBank/DDBJ whole genome shotgun (WGS) entry which is preliminary data.</text>
</comment>
<dbReference type="SMART" id="SM00342">
    <property type="entry name" value="HTH_ARAC"/>
    <property type="match status" value="1"/>
</dbReference>
<keyword evidence="6" id="KW-1185">Reference proteome</keyword>
<gene>
    <name evidence="5" type="ORF">J34TS1_10170</name>
</gene>
<evidence type="ECO:0000256" key="1">
    <source>
        <dbReference type="ARBA" id="ARBA00023015"/>
    </source>
</evidence>
<keyword evidence="2" id="KW-0238">DNA-binding</keyword>
<proteinExistence type="predicted"/>
<dbReference type="InterPro" id="IPR018062">
    <property type="entry name" value="HTH_AraC-typ_CS"/>
</dbReference>
<dbReference type="InterPro" id="IPR037923">
    <property type="entry name" value="HTH-like"/>
</dbReference>
<dbReference type="SUPFAM" id="SSF51215">
    <property type="entry name" value="Regulatory protein AraC"/>
    <property type="match status" value="1"/>
</dbReference>
<dbReference type="PROSITE" id="PS01124">
    <property type="entry name" value="HTH_ARAC_FAMILY_2"/>
    <property type="match status" value="1"/>
</dbReference>
<dbReference type="InterPro" id="IPR020449">
    <property type="entry name" value="Tscrpt_reg_AraC-type_HTH"/>
</dbReference>
<dbReference type="GO" id="GO:0043565">
    <property type="term" value="F:sequence-specific DNA binding"/>
    <property type="evidence" value="ECO:0007669"/>
    <property type="project" value="InterPro"/>
</dbReference>
<dbReference type="Gene3D" id="1.10.10.60">
    <property type="entry name" value="Homeodomain-like"/>
    <property type="match status" value="2"/>
</dbReference>
<dbReference type="InterPro" id="IPR014710">
    <property type="entry name" value="RmlC-like_jellyroll"/>
</dbReference>
<keyword evidence="1" id="KW-0805">Transcription regulation</keyword>
<evidence type="ECO:0000259" key="4">
    <source>
        <dbReference type="PROSITE" id="PS01124"/>
    </source>
</evidence>
<dbReference type="RefSeq" id="WP_212977300.1">
    <property type="nucleotide sequence ID" value="NZ_AP025343.1"/>
</dbReference>
<dbReference type="Pfam" id="PF12833">
    <property type="entry name" value="HTH_18"/>
    <property type="match status" value="1"/>
</dbReference>
<accession>A0A919YD16</accession>
<dbReference type="Proteomes" id="UP000682811">
    <property type="component" value="Unassembled WGS sequence"/>
</dbReference>
<dbReference type="Pfam" id="PF02311">
    <property type="entry name" value="AraC_binding"/>
    <property type="match status" value="1"/>
</dbReference>
<feature type="domain" description="HTH araC/xylS-type" evidence="4">
    <location>
        <begin position="173"/>
        <end position="271"/>
    </location>
</feature>
<evidence type="ECO:0000256" key="2">
    <source>
        <dbReference type="ARBA" id="ARBA00023125"/>
    </source>
</evidence>
<keyword evidence="3" id="KW-0804">Transcription</keyword>
<evidence type="ECO:0000313" key="5">
    <source>
        <dbReference type="EMBL" id="GIO46252.1"/>
    </source>
</evidence>